<dbReference type="InterPro" id="IPR016181">
    <property type="entry name" value="Acyl_CoA_acyltransferase"/>
</dbReference>
<dbReference type="Pfam" id="PF09924">
    <property type="entry name" value="LPG_synthase_C"/>
    <property type="match status" value="1"/>
</dbReference>
<organism evidence="2 3">
    <name type="scientific">Butyrivibrio fibrisolvens</name>
    <dbReference type="NCBI Taxonomy" id="831"/>
    <lineage>
        <taxon>Bacteria</taxon>
        <taxon>Bacillati</taxon>
        <taxon>Bacillota</taxon>
        <taxon>Clostridia</taxon>
        <taxon>Lachnospirales</taxon>
        <taxon>Lachnospiraceae</taxon>
        <taxon>Butyrivibrio</taxon>
    </lineage>
</organism>
<proteinExistence type="predicted"/>
<dbReference type="PANTHER" id="PTHR41373:SF1">
    <property type="entry name" value="PHOSPHATIDYLGLYCEROL LYSYLTRANSFERASE C-TERMINAL DOMAIN-CONTAINING PROTEIN"/>
    <property type="match status" value="1"/>
</dbReference>
<protein>
    <recommendedName>
        <fullName evidence="1">Phosphatidylglycerol lysyltransferase C-terminal domain-containing protein</fullName>
    </recommendedName>
</protein>
<accession>A0A1H9VGD0</accession>
<reference evidence="2 3" key="1">
    <citation type="submission" date="2016-10" db="EMBL/GenBank/DDBJ databases">
        <authorList>
            <person name="de Groot N.N."/>
        </authorList>
    </citation>
    <scope>NUCLEOTIDE SEQUENCE [LARGE SCALE GENOMIC DNA]</scope>
    <source>
        <strain evidence="2 3">AR40</strain>
    </source>
</reference>
<evidence type="ECO:0000313" key="3">
    <source>
        <dbReference type="Proteomes" id="UP000182584"/>
    </source>
</evidence>
<dbReference type="OrthoDB" id="9765580at2"/>
<name>A0A1H9VGD0_BUTFI</name>
<dbReference type="InterPro" id="IPR024320">
    <property type="entry name" value="LPG_synthase_C"/>
</dbReference>
<dbReference type="SUPFAM" id="SSF55729">
    <property type="entry name" value="Acyl-CoA N-acyltransferases (Nat)"/>
    <property type="match status" value="2"/>
</dbReference>
<dbReference type="Proteomes" id="UP000182584">
    <property type="component" value="Unassembled WGS sequence"/>
</dbReference>
<feature type="domain" description="Phosphatidylglycerol lysyltransferase C-terminal" evidence="1">
    <location>
        <begin position="24"/>
        <end position="302"/>
    </location>
</feature>
<evidence type="ECO:0000259" key="1">
    <source>
        <dbReference type="Pfam" id="PF09924"/>
    </source>
</evidence>
<gene>
    <name evidence="2" type="ORF">SAMN04487884_12326</name>
</gene>
<dbReference type="AlphaFoldDB" id="A0A1H9VGD0"/>
<dbReference type="InterPro" id="IPR016732">
    <property type="entry name" value="UCP018688"/>
</dbReference>
<dbReference type="EMBL" id="FOGJ01000023">
    <property type="protein sequence ID" value="SES20850.1"/>
    <property type="molecule type" value="Genomic_DNA"/>
</dbReference>
<dbReference type="RefSeq" id="WP_074757658.1">
    <property type="nucleotide sequence ID" value="NZ_FOGJ01000023.1"/>
</dbReference>
<evidence type="ECO:0000313" key="2">
    <source>
        <dbReference type="EMBL" id="SES20850.1"/>
    </source>
</evidence>
<dbReference type="PANTHER" id="PTHR41373">
    <property type="entry name" value="DUF2156 DOMAIN-CONTAINING PROTEIN"/>
    <property type="match status" value="1"/>
</dbReference>
<dbReference type="Gene3D" id="3.40.630.30">
    <property type="match status" value="1"/>
</dbReference>
<sequence length="312" mass="36787">MLDFKPVTLKDKERIEKYSFKYGENSCQHSFVSMYAHSGKYGDSFAEKDGWLYVCRTHLNTDREKVYLCPMGDTLDEESMRTAIRNLLTDAAEEGKRAVLYTVTSKEKDRIEQAFPRTFRFFEVRDSFEYLYLQQKLTKLSGSQFQTRRRQCRLFYRRYSGRVTIEDITPNSISEILDFQHRWLKERMANGGDTGLCEEDIAIKKELSEYEALDLFGIIIRIDGSIAGYAFGGPVSEDCFDLLAEKGDRSIPYIYQVLKRELPYYCSKRYVYFNWEEDVGSPGLREMKLRYHPDILMVKYRAEEVSNEQWKT</sequence>
<dbReference type="PIRSF" id="PIRSF018688">
    <property type="entry name" value="UCP018688"/>
    <property type="match status" value="1"/>
</dbReference>